<evidence type="ECO:0000256" key="4">
    <source>
        <dbReference type="ARBA" id="ARBA00022857"/>
    </source>
</evidence>
<dbReference type="GO" id="GO:0003942">
    <property type="term" value="F:N-acetyl-gamma-glutamyl-phosphate reductase activity"/>
    <property type="evidence" value="ECO:0007669"/>
    <property type="project" value="UniProtKB-UniRule"/>
</dbReference>
<comment type="catalytic activity">
    <reaction evidence="6 7">
        <text>N-acetyl-L-glutamate 5-semialdehyde + phosphate + NADP(+) = N-acetyl-L-glutamyl 5-phosphate + NADPH + H(+)</text>
        <dbReference type="Rhea" id="RHEA:21588"/>
        <dbReference type="ChEBI" id="CHEBI:15378"/>
        <dbReference type="ChEBI" id="CHEBI:29123"/>
        <dbReference type="ChEBI" id="CHEBI:43474"/>
        <dbReference type="ChEBI" id="CHEBI:57783"/>
        <dbReference type="ChEBI" id="CHEBI:57936"/>
        <dbReference type="ChEBI" id="CHEBI:58349"/>
        <dbReference type="EC" id="1.2.1.38"/>
    </reaction>
</comment>
<keyword evidence="11" id="KW-1185">Reference proteome</keyword>
<keyword evidence="7" id="KW-0963">Cytoplasm</keyword>
<dbReference type="PANTHER" id="PTHR32338:SF10">
    <property type="entry name" value="N-ACETYL-GAMMA-GLUTAMYL-PHOSPHATE REDUCTASE, CHLOROPLASTIC-RELATED"/>
    <property type="match status" value="1"/>
</dbReference>
<organism evidence="10 11">
    <name type="scientific">Alkalibacter saccharofermentans DSM 14828</name>
    <dbReference type="NCBI Taxonomy" id="1120975"/>
    <lineage>
        <taxon>Bacteria</taxon>
        <taxon>Bacillati</taxon>
        <taxon>Bacillota</taxon>
        <taxon>Clostridia</taxon>
        <taxon>Eubacteriales</taxon>
        <taxon>Eubacteriaceae</taxon>
        <taxon>Alkalibacter</taxon>
    </lineage>
</organism>
<dbReference type="Gene3D" id="3.30.360.10">
    <property type="entry name" value="Dihydrodipicolinate Reductase, domain 2"/>
    <property type="match status" value="1"/>
</dbReference>
<dbReference type="NCBIfam" id="TIGR01850">
    <property type="entry name" value="argC"/>
    <property type="match status" value="1"/>
</dbReference>
<evidence type="ECO:0000256" key="5">
    <source>
        <dbReference type="ARBA" id="ARBA00023002"/>
    </source>
</evidence>
<dbReference type="AlphaFoldDB" id="A0A1M4UBM5"/>
<keyword evidence="5 7" id="KW-0560">Oxidoreductase</keyword>
<sequence>MIRASVIGASGYVGQELIRLLHNHPQVEIGSITSTSAVGERYDKSYGNYKSIYEKPFEKQDIQKIAEESDVVFLALPHGVASHMITEEILSKTKVIDMGADYRLKDVDIYEQWYHTKHLSPDLIEKSIYGLCEIKKDEIKEYSLVANPGCYTTCSILTLAPLMTQSAFDTDSIVIDAKSGITGAGRSLDVSTHYTECNESIKAYKVAAHRHTPEIEEQLGAVAGKQIRLIFTPHLTPMNRGILATCYIKLKEDLTEEKIREFYLEYYKDSEFVRILSEGNLPETRWVKGSNYCDIGLKLDKRTNTLVAIGAIDNLMKGAAGQGVQNMNIIFGINENTGLEDIPIFPV</sequence>
<keyword evidence="2 7" id="KW-0055">Arginine biosynthesis</keyword>
<dbReference type="RefSeq" id="WP_073269708.1">
    <property type="nucleotide sequence ID" value="NZ_FQTU01000003.1"/>
</dbReference>
<name>A0A1M4UBM5_9FIRM</name>
<dbReference type="CDD" id="cd17895">
    <property type="entry name" value="AGPR_1_N"/>
    <property type="match status" value="1"/>
</dbReference>
<dbReference type="SUPFAM" id="SSF55347">
    <property type="entry name" value="Glyceraldehyde-3-phosphate dehydrogenase-like, C-terminal domain"/>
    <property type="match status" value="1"/>
</dbReference>
<comment type="similarity">
    <text evidence="7">Belongs to the NAGSA dehydrogenase family. Type 1 subfamily.</text>
</comment>
<dbReference type="InterPro" id="IPR000706">
    <property type="entry name" value="AGPR_type-1"/>
</dbReference>
<dbReference type="GO" id="GO:0051287">
    <property type="term" value="F:NAD binding"/>
    <property type="evidence" value="ECO:0007669"/>
    <property type="project" value="InterPro"/>
</dbReference>
<evidence type="ECO:0000256" key="6">
    <source>
        <dbReference type="ARBA" id="ARBA00050557"/>
    </source>
</evidence>
<keyword evidence="4 7" id="KW-0521">NADP</keyword>
<comment type="pathway">
    <text evidence="1 7">Amino-acid biosynthesis; L-arginine biosynthesis; N(2)-acetyl-L-ornithine from L-glutamate: step 3/4.</text>
</comment>
<proteinExistence type="inferred from homology"/>
<dbReference type="Pfam" id="PF01118">
    <property type="entry name" value="Semialdhyde_dh"/>
    <property type="match status" value="1"/>
</dbReference>
<dbReference type="Pfam" id="PF22698">
    <property type="entry name" value="Semialdhyde_dhC_1"/>
    <property type="match status" value="1"/>
</dbReference>
<dbReference type="OrthoDB" id="9801289at2"/>
<reference evidence="10 11" key="1">
    <citation type="submission" date="2016-11" db="EMBL/GenBank/DDBJ databases">
        <authorList>
            <person name="Jaros S."/>
            <person name="Januszkiewicz K."/>
            <person name="Wedrychowicz H."/>
        </authorList>
    </citation>
    <scope>NUCLEOTIDE SEQUENCE [LARGE SCALE GENOMIC DNA]</scope>
    <source>
        <strain evidence="10 11">DSM 14828</strain>
    </source>
</reference>
<evidence type="ECO:0000313" key="10">
    <source>
        <dbReference type="EMBL" id="SHE54192.1"/>
    </source>
</evidence>
<evidence type="ECO:0000256" key="1">
    <source>
        <dbReference type="ARBA" id="ARBA00004862"/>
    </source>
</evidence>
<dbReference type="InterPro" id="IPR023013">
    <property type="entry name" value="AGPR_AS"/>
</dbReference>
<evidence type="ECO:0000256" key="8">
    <source>
        <dbReference type="PROSITE-ProRule" id="PRU10010"/>
    </source>
</evidence>
<dbReference type="FunFam" id="3.30.360.10:FF:000014">
    <property type="entry name" value="N-acetyl-gamma-glutamyl-phosphate reductase"/>
    <property type="match status" value="1"/>
</dbReference>
<dbReference type="Proteomes" id="UP000184251">
    <property type="component" value="Unassembled WGS sequence"/>
</dbReference>
<dbReference type="GO" id="GO:0070401">
    <property type="term" value="F:NADP+ binding"/>
    <property type="evidence" value="ECO:0007669"/>
    <property type="project" value="InterPro"/>
</dbReference>
<gene>
    <name evidence="7" type="primary">argC</name>
    <name evidence="10" type="ORF">SAMN02746064_00713</name>
</gene>
<dbReference type="Gene3D" id="3.40.50.720">
    <property type="entry name" value="NAD(P)-binding Rossmann-like Domain"/>
    <property type="match status" value="1"/>
</dbReference>
<feature type="active site" evidence="7 8">
    <location>
        <position position="150"/>
    </location>
</feature>
<evidence type="ECO:0000256" key="2">
    <source>
        <dbReference type="ARBA" id="ARBA00022571"/>
    </source>
</evidence>
<dbReference type="EMBL" id="FQTU01000003">
    <property type="protein sequence ID" value="SHE54192.1"/>
    <property type="molecule type" value="Genomic_DNA"/>
</dbReference>
<protein>
    <recommendedName>
        <fullName evidence="7">N-acetyl-gamma-glutamyl-phosphate reductase</fullName>
        <shortName evidence="7">AGPR</shortName>
        <ecNumber evidence="7">1.2.1.38</ecNumber>
    </recommendedName>
    <alternativeName>
        <fullName evidence="7">N-acetyl-glutamate semialdehyde dehydrogenase</fullName>
        <shortName evidence="7">NAGSA dehydrogenase</shortName>
    </alternativeName>
</protein>
<evidence type="ECO:0000256" key="3">
    <source>
        <dbReference type="ARBA" id="ARBA00022605"/>
    </source>
</evidence>
<dbReference type="PANTHER" id="PTHR32338">
    <property type="entry name" value="N-ACETYL-GAMMA-GLUTAMYL-PHOSPHATE REDUCTASE, CHLOROPLASTIC-RELATED-RELATED"/>
    <property type="match status" value="1"/>
</dbReference>
<dbReference type="HAMAP" id="MF_00150">
    <property type="entry name" value="ArgC_type1"/>
    <property type="match status" value="1"/>
</dbReference>
<dbReference type="GO" id="GO:0005737">
    <property type="term" value="C:cytoplasm"/>
    <property type="evidence" value="ECO:0007669"/>
    <property type="project" value="UniProtKB-SubCell"/>
</dbReference>
<feature type="domain" description="Semialdehyde dehydrogenase NAD-binding" evidence="9">
    <location>
        <begin position="3"/>
        <end position="142"/>
    </location>
</feature>
<dbReference type="UniPathway" id="UPA00068">
    <property type="reaction ID" value="UER00108"/>
</dbReference>
<dbReference type="InterPro" id="IPR000534">
    <property type="entry name" value="Semialdehyde_DH_NAD-bd"/>
</dbReference>
<dbReference type="InterPro" id="IPR036291">
    <property type="entry name" value="NAD(P)-bd_dom_sf"/>
</dbReference>
<dbReference type="EC" id="1.2.1.38" evidence="7"/>
<dbReference type="STRING" id="1120975.SAMN02746064_00713"/>
<comment type="subcellular location">
    <subcellularLocation>
        <location evidence="7">Cytoplasm</location>
    </subcellularLocation>
</comment>
<evidence type="ECO:0000256" key="7">
    <source>
        <dbReference type="HAMAP-Rule" id="MF_00150"/>
    </source>
</evidence>
<comment type="function">
    <text evidence="7">Catalyzes the NADPH-dependent reduction of N-acetyl-5-glutamyl phosphate to yield N-acetyl-L-glutamate 5-semialdehyde.</text>
</comment>
<dbReference type="GO" id="GO:0006526">
    <property type="term" value="P:L-arginine biosynthetic process"/>
    <property type="evidence" value="ECO:0007669"/>
    <property type="project" value="UniProtKB-UniRule"/>
</dbReference>
<dbReference type="PROSITE" id="PS01224">
    <property type="entry name" value="ARGC"/>
    <property type="match status" value="1"/>
</dbReference>
<dbReference type="InterPro" id="IPR050085">
    <property type="entry name" value="AGPR"/>
</dbReference>
<keyword evidence="3 7" id="KW-0028">Amino-acid biosynthesis</keyword>
<dbReference type="CDD" id="cd23934">
    <property type="entry name" value="AGPR_1_C"/>
    <property type="match status" value="1"/>
</dbReference>
<accession>A0A1M4UBM5</accession>
<dbReference type="SMART" id="SM00859">
    <property type="entry name" value="Semialdhyde_dh"/>
    <property type="match status" value="1"/>
</dbReference>
<evidence type="ECO:0000313" key="11">
    <source>
        <dbReference type="Proteomes" id="UP000184251"/>
    </source>
</evidence>
<dbReference type="SUPFAM" id="SSF51735">
    <property type="entry name" value="NAD(P)-binding Rossmann-fold domains"/>
    <property type="match status" value="1"/>
</dbReference>
<evidence type="ECO:0000259" key="9">
    <source>
        <dbReference type="SMART" id="SM00859"/>
    </source>
</evidence>
<dbReference type="InterPro" id="IPR058924">
    <property type="entry name" value="AGPR_dimerisation_dom"/>
</dbReference>